<feature type="region of interest" description="Disordered" evidence="1">
    <location>
        <begin position="1"/>
        <end position="55"/>
    </location>
</feature>
<keyword evidence="2" id="KW-0472">Membrane</keyword>
<keyword evidence="2" id="KW-0812">Transmembrane</keyword>
<feature type="transmembrane region" description="Helical" evidence="2">
    <location>
        <begin position="324"/>
        <end position="347"/>
    </location>
</feature>
<feature type="transmembrane region" description="Helical" evidence="2">
    <location>
        <begin position="402"/>
        <end position="421"/>
    </location>
</feature>
<evidence type="ECO:0000313" key="3">
    <source>
        <dbReference type="EMBL" id="WPD20297.1"/>
    </source>
</evidence>
<feature type="transmembrane region" description="Helical" evidence="2">
    <location>
        <begin position="474"/>
        <end position="496"/>
    </location>
</feature>
<evidence type="ECO:0000256" key="1">
    <source>
        <dbReference type="SAM" id="MobiDB-lite"/>
    </source>
</evidence>
<evidence type="ECO:0008006" key="5">
    <source>
        <dbReference type="Google" id="ProtNLM"/>
    </source>
</evidence>
<evidence type="ECO:0000256" key="2">
    <source>
        <dbReference type="SAM" id="Phobius"/>
    </source>
</evidence>
<feature type="transmembrane region" description="Helical" evidence="2">
    <location>
        <begin position="171"/>
        <end position="195"/>
    </location>
</feature>
<sequence length="560" mass="55917">MPRESEGSTLSREEAKQAAAGRRGAERPDGTPAAGGRRSPGPRPTAPTEGAAARARADRRWPWRPFFDLAVAAALVPGFLLGGLMAAAAWRGWSWVHAYPALAQAHGHAQLVGWGGALILGVALQFLPRLRGSALVQPDRVPLWFGALAAGLGMRVGGQALAALVPAAAPGGLGILAAGAVLELVAAAGLLTLLARSLAAGPPLGQKKAFGQVVPLFAVAAASLLAALALWAGAALSTVTPAGIGFGLGSGVRHAGGAVPDGSVAAGRGGMPGAAVGAAVAATLPAPVDAAAVRLALFGFIGATSVAMSARLFGLFFRVQAARVPLLGAAAGAFGAASVLDAVPGAMALVGGRGAPPAWGALADLAWGTALLLGTGAVRIFERRLSFPGDKGRYRVWRDPTAVAALLAYVWAVVAAAVLVVRGLDGLGIPLTPATPPADAALHAVGAGFMTLLIMAVAPTMLPGFGGGRLRDPGLVAAAVALAGLAAVLRVAPGLIQTVDGRAPAWSTGAMAVAGAAGALAVVLLVVTLWRSWRIRYLKHRHLFSGSRSLRIGGAGLTQR</sequence>
<feature type="transmembrane region" description="Helical" evidence="2">
    <location>
        <begin position="359"/>
        <end position="381"/>
    </location>
</feature>
<feature type="compositionally biased region" description="Basic and acidic residues" evidence="1">
    <location>
        <begin position="1"/>
        <end position="16"/>
    </location>
</feature>
<gene>
    <name evidence="3" type="ORF">Q5761_07775</name>
</gene>
<feature type="transmembrane region" description="Helical" evidence="2">
    <location>
        <begin position="508"/>
        <end position="530"/>
    </location>
</feature>
<feature type="transmembrane region" description="Helical" evidence="2">
    <location>
        <begin position="295"/>
        <end position="317"/>
    </location>
</feature>
<dbReference type="RefSeq" id="WP_318751631.1">
    <property type="nucleotide sequence ID" value="NZ_CP132508.1"/>
</dbReference>
<keyword evidence="2" id="KW-1133">Transmembrane helix</keyword>
<dbReference type="Proteomes" id="UP001304683">
    <property type="component" value="Chromosome"/>
</dbReference>
<keyword evidence="4" id="KW-1185">Reference proteome</keyword>
<protein>
    <recommendedName>
        <fullName evidence="5">NnrS family protein</fullName>
    </recommendedName>
</protein>
<evidence type="ECO:0000313" key="4">
    <source>
        <dbReference type="Proteomes" id="UP001304683"/>
    </source>
</evidence>
<proteinExistence type="predicted"/>
<organism evidence="3 4">
    <name type="scientific">Thermaerobacter composti</name>
    <dbReference type="NCBI Taxonomy" id="554949"/>
    <lineage>
        <taxon>Bacteria</taxon>
        <taxon>Bacillati</taxon>
        <taxon>Bacillota</taxon>
        <taxon>Clostridia</taxon>
        <taxon>Eubacteriales</taxon>
        <taxon>Clostridiales Family XVII. Incertae Sedis</taxon>
        <taxon>Thermaerobacter</taxon>
    </lineage>
</organism>
<feature type="transmembrane region" description="Helical" evidence="2">
    <location>
        <begin position="216"/>
        <end position="236"/>
    </location>
</feature>
<dbReference type="EMBL" id="CP132508">
    <property type="protein sequence ID" value="WPD20297.1"/>
    <property type="molecule type" value="Genomic_DNA"/>
</dbReference>
<feature type="transmembrane region" description="Helical" evidence="2">
    <location>
        <begin position="111"/>
        <end position="130"/>
    </location>
</feature>
<feature type="transmembrane region" description="Helical" evidence="2">
    <location>
        <begin position="142"/>
        <end position="165"/>
    </location>
</feature>
<name>A0ABZ0QTV0_9FIRM</name>
<feature type="transmembrane region" description="Helical" evidence="2">
    <location>
        <begin position="66"/>
        <end position="91"/>
    </location>
</feature>
<feature type="transmembrane region" description="Helical" evidence="2">
    <location>
        <begin position="441"/>
        <end position="462"/>
    </location>
</feature>
<accession>A0ABZ0QTV0</accession>
<reference evidence="3 4" key="1">
    <citation type="submission" date="2023-08" db="EMBL/GenBank/DDBJ databases">
        <title>Genome sequence of Thermaerobacter compostii strain Ins1, a spore-forming filamentous bacterium isolated from a deep geothermal reservoir.</title>
        <authorList>
            <person name="Bregnard D."/>
            <person name="Gonzalez D."/>
            <person name="Junier P."/>
        </authorList>
    </citation>
    <scope>NUCLEOTIDE SEQUENCE [LARGE SCALE GENOMIC DNA]</scope>
    <source>
        <strain evidence="3 4">Ins1</strain>
    </source>
</reference>